<dbReference type="EC" id="5.3.3.3" evidence="6"/>
<keyword evidence="6" id="KW-0413">Isomerase</keyword>
<evidence type="ECO:0000256" key="3">
    <source>
        <dbReference type="ARBA" id="ARBA00023002"/>
    </source>
</evidence>
<dbReference type="Pfam" id="PF03241">
    <property type="entry name" value="HpaB"/>
    <property type="match status" value="1"/>
</dbReference>
<dbReference type="PANTHER" id="PTHR36117:SF3">
    <property type="entry name" value="4-HYDROXYPHENYLACETATE 3-MONOOXYGENASE-RELATED"/>
    <property type="match status" value="1"/>
</dbReference>
<evidence type="ECO:0000313" key="6">
    <source>
        <dbReference type="EMBL" id="MDQ0287305.1"/>
    </source>
</evidence>
<dbReference type="InterPro" id="IPR004925">
    <property type="entry name" value="HpaB/PvcC/4-BUDH"/>
</dbReference>
<dbReference type="InterPro" id="IPR024674">
    <property type="entry name" value="HpaB/PvcC/4-BUDH_N"/>
</dbReference>
<dbReference type="InterPro" id="IPR024719">
    <property type="entry name" value="HpaB/PvcC/4-BUDH_C"/>
</dbReference>
<dbReference type="Proteomes" id="UP001225644">
    <property type="component" value="Unassembled WGS sequence"/>
</dbReference>
<evidence type="ECO:0000259" key="5">
    <source>
        <dbReference type="Pfam" id="PF11794"/>
    </source>
</evidence>
<dbReference type="InterPro" id="IPR046373">
    <property type="entry name" value="Acyl-CoA_Oxase/DH_mid-dom_sf"/>
</dbReference>
<dbReference type="PANTHER" id="PTHR36117">
    <property type="entry name" value="4-HYDROXYPHENYLACETATE 3-MONOOXYGENASE-RELATED"/>
    <property type="match status" value="1"/>
</dbReference>
<dbReference type="SUPFAM" id="SSF47203">
    <property type="entry name" value="Acyl-CoA dehydrogenase C-terminal domain-like"/>
    <property type="match status" value="1"/>
</dbReference>
<organism evidence="6 7">
    <name type="scientific">Desulfofundulus luciae</name>
    <dbReference type="NCBI Taxonomy" id="74702"/>
    <lineage>
        <taxon>Bacteria</taxon>
        <taxon>Bacillati</taxon>
        <taxon>Bacillota</taxon>
        <taxon>Clostridia</taxon>
        <taxon>Eubacteriales</taxon>
        <taxon>Peptococcaceae</taxon>
        <taxon>Desulfofundulus</taxon>
    </lineage>
</organism>
<dbReference type="Gene3D" id="2.40.110.10">
    <property type="entry name" value="Butyryl-CoA Dehydrogenase, subunit A, domain 2"/>
    <property type="match status" value="1"/>
</dbReference>
<evidence type="ECO:0000259" key="4">
    <source>
        <dbReference type="Pfam" id="PF03241"/>
    </source>
</evidence>
<keyword evidence="3" id="KW-0560">Oxidoreductase</keyword>
<keyword evidence="1" id="KW-0285">Flavoprotein</keyword>
<accession>A0ABU0B4V8</accession>
<evidence type="ECO:0000256" key="2">
    <source>
        <dbReference type="ARBA" id="ARBA00022827"/>
    </source>
</evidence>
<keyword evidence="6" id="KW-0456">Lyase</keyword>
<dbReference type="PIRSF" id="PIRSF000331">
    <property type="entry name" value="HpaA_HpaB"/>
    <property type="match status" value="1"/>
</dbReference>
<gene>
    <name evidence="6" type="ORF">J2Z49_002426</name>
</gene>
<dbReference type="Gene3D" id="1.20.140.10">
    <property type="entry name" value="Butyryl-CoA Dehydrogenase, subunit A, domain 3"/>
    <property type="match status" value="1"/>
</dbReference>
<evidence type="ECO:0000256" key="1">
    <source>
        <dbReference type="ARBA" id="ARBA00022630"/>
    </source>
</evidence>
<reference evidence="6 7" key="1">
    <citation type="submission" date="2023-07" db="EMBL/GenBank/DDBJ databases">
        <title>Genomic Encyclopedia of Type Strains, Phase IV (KMG-IV): sequencing the most valuable type-strain genomes for metagenomic binning, comparative biology and taxonomic classification.</title>
        <authorList>
            <person name="Goeker M."/>
        </authorList>
    </citation>
    <scope>NUCLEOTIDE SEQUENCE [LARGE SCALE GENOMIC DNA]</scope>
    <source>
        <strain evidence="6 7">DSM 12396</strain>
    </source>
</reference>
<dbReference type="GO" id="GO:0050393">
    <property type="term" value="F:vinylacetyl-CoA delta-isomerase activity"/>
    <property type="evidence" value="ECO:0007669"/>
    <property type="project" value="UniProtKB-EC"/>
</dbReference>
<sequence length="480" mass="53733">MAIRTRQEYLASLKRQKPRVFLAGEEVEDICTHGRFLPGLNSVSITYEAAHDPLFADLSNLFSPLTGEPITRWTHIQKDEKDALVKTRLMRRLGEKLCACHYRCLTSDCLNAAWVTSFEIDRRYNTDYHQMVQNIVRRAQEEDLVIGGAIVDPKGDRRYRPAEQPDPDMYLHVVEKRADGIVVKGAKAHSTAAPYTNMLCVFPCRPMMADEKEFAVAFFTPVDAPGITFICKEPPSPGERRELENPVSSRFGQLETFIVFDHVFVPWENVFLCGEVEFSGLMLSVFNSFHTWHKCACRAASMDTAIGALSLITDYNGTAQAPHIRGYLTDMILSAELVYAAALAAAVDGHTHESGVYIPRRIYGNAGKVFAAMKLGEERYFLQEAGGGVVTTLGSEKDYFHPVTGPYLEKYLCTRDDVAVVDRVKAIKLVEDLVASPFAGWYHGMCISGGATSQTLRERVLADYNLQGVRERALRAIDRK</sequence>
<dbReference type="EC" id="4.2.1.120" evidence="6"/>
<dbReference type="Pfam" id="PF11794">
    <property type="entry name" value="HpaB_N"/>
    <property type="match status" value="1"/>
</dbReference>
<name>A0ABU0B4V8_9FIRM</name>
<dbReference type="InterPro" id="IPR009100">
    <property type="entry name" value="AcylCoA_DH/oxidase_NM_dom_sf"/>
</dbReference>
<protein>
    <submittedName>
        <fullName evidence="6">4-hydroxybutyryl-CoA dehydratase/vinylacetyl-CoA-Delta-isomerase</fullName>
        <ecNumber evidence="6">4.2.1.120</ecNumber>
        <ecNumber evidence="6">5.3.3.3</ecNumber>
    </submittedName>
</protein>
<feature type="domain" description="HpaB/PvcC/4-BUDH C-terminal" evidence="4">
    <location>
        <begin position="286"/>
        <end position="475"/>
    </location>
</feature>
<keyword evidence="2" id="KW-0274">FAD</keyword>
<keyword evidence="7" id="KW-1185">Reference proteome</keyword>
<dbReference type="SUPFAM" id="SSF56645">
    <property type="entry name" value="Acyl-CoA dehydrogenase NM domain-like"/>
    <property type="match status" value="1"/>
</dbReference>
<comment type="caution">
    <text evidence="6">The sequence shown here is derived from an EMBL/GenBank/DDBJ whole genome shotgun (WGS) entry which is preliminary data.</text>
</comment>
<feature type="domain" description="HpaB/PvcC/4-BUDH N-terminal" evidence="5">
    <location>
        <begin position="5"/>
        <end position="272"/>
    </location>
</feature>
<proteinExistence type="predicted"/>
<dbReference type="RefSeq" id="WP_307403169.1">
    <property type="nucleotide sequence ID" value="NZ_JAUSUX010000023.1"/>
</dbReference>
<dbReference type="InterPro" id="IPR036250">
    <property type="entry name" value="AcylCo_DH-like_C"/>
</dbReference>
<evidence type="ECO:0000313" key="7">
    <source>
        <dbReference type="Proteomes" id="UP001225644"/>
    </source>
</evidence>
<dbReference type="EMBL" id="JAUSUX010000023">
    <property type="protein sequence ID" value="MDQ0287305.1"/>
    <property type="molecule type" value="Genomic_DNA"/>
</dbReference>
<dbReference type="GO" id="GO:0043721">
    <property type="term" value="F:4-hydroxybutanoyl-CoA dehydratase activity"/>
    <property type="evidence" value="ECO:0007669"/>
    <property type="project" value="UniProtKB-EC"/>
</dbReference>
<dbReference type="Gene3D" id="1.10.3140.10">
    <property type="entry name" value="4-hydroxybutyryl-coa dehydratase, domain 1"/>
    <property type="match status" value="1"/>
</dbReference>